<evidence type="ECO:0000313" key="2">
    <source>
        <dbReference type="EMBL" id="CAG6484688.1"/>
    </source>
</evidence>
<reference evidence="2" key="1">
    <citation type="submission" date="2021-05" db="EMBL/GenBank/DDBJ databases">
        <authorList>
            <person name="Alioto T."/>
            <person name="Alioto T."/>
            <person name="Gomez Garrido J."/>
        </authorList>
    </citation>
    <scope>NUCLEOTIDE SEQUENCE</scope>
</reference>
<protein>
    <submittedName>
        <fullName evidence="2">(northern house mosquito) hypothetical protein</fullName>
    </submittedName>
</protein>
<organism evidence="2">
    <name type="scientific">Culex pipiens</name>
    <name type="common">House mosquito</name>
    <dbReference type="NCBI Taxonomy" id="7175"/>
    <lineage>
        <taxon>Eukaryota</taxon>
        <taxon>Metazoa</taxon>
        <taxon>Ecdysozoa</taxon>
        <taxon>Arthropoda</taxon>
        <taxon>Hexapoda</taxon>
        <taxon>Insecta</taxon>
        <taxon>Pterygota</taxon>
        <taxon>Neoptera</taxon>
        <taxon>Endopterygota</taxon>
        <taxon>Diptera</taxon>
        <taxon>Nematocera</taxon>
        <taxon>Culicoidea</taxon>
        <taxon>Culicidae</taxon>
        <taxon>Culicinae</taxon>
        <taxon>Culicini</taxon>
        <taxon>Culex</taxon>
        <taxon>Culex</taxon>
    </lineage>
</organism>
<dbReference type="EMBL" id="HBUE01099841">
    <property type="protein sequence ID" value="CAG6484688.1"/>
    <property type="molecule type" value="Transcribed_RNA"/>
</dbReference>
<feature type="region of interest" description="Disordered" evidence="1">
    <location>
        <begin position="1"/>
        <end position="27"/>
    </location>
</feature>
<dbReference type="AlphaFoldDB" id="A0A8D8BZD6"/>
<proteinExistence type="predicted"/>
<feature type="compositionally biased region" description="Polar residues" evidence="1">
    <location>
        <begin position="1"/>
        <end position="19"/>
    </location>
</feature>
<sequence>MYRSNSVSAKGQHRQCSSIRRSDLKMESCQREPTFRVRGSSDRAESRRVLLSCPLALPPTPLKQKGHLCFHAAFSVSLDRIRVFFQNDTVGLRWKARFETATTC</sequence>
<name>A0A8D8BZD6_CULPI</name>
<evidence type="ECO:0000256" key="1">
    <source>
        <dbReference type="SAM" id="MobiDB-lite"/>
    </source>
</evidence>
<accession>A0A8D8BZD6</accession>